<keyword evidence="1" id="KW-0812">Transmembrane</keyword>
<evidence type="ECO:0000256" key="1">
    <source>
        <dbReference type="SAM" id="Phobius"/>
    </source>
</evidence>
<organism evidence="2 3">
    <name type="scientific">Castanea mollissima</name>
    <name type="common">Chinese chestnut</name>
    <dbReference type="NCBI Taxonomy" id="60419"/>
    <lineage>
        <taxon>Eukaryota</taxon>
        <taxon>Viridiplantae</taxon>
        <taxon>Streptophyta</taxon>
        <taxon>Embryophyta</taxon>
        <taxon>Tracheophyta</taxon>
        <taxon>Spermatophyta</taxon>
        <taxon>Magnoliopsida</taxon>
        <taxon>eudicotyledons</taxon>
        <taxon>Gunneridae</taxon>
        <taxon>Pentapetalae</taxon>
        <taxon>rosids</taxon>
        <taxon>fabids</taxon>
        <taxon>Fagales</taxon>
        <taxon>Fagaceae</taxon>
        <taxon>Castanea</taxon>
    </lineage>
</organism>
<dbReference type="EMBL" id="JRKL02012551">
    <property type="protein sequence ID" value="KAF3944734.1"/>
    <property type="molecule type" value="Genomic_DNA"/>
</dbReference>
<reference evidence="2" key="1">
    <citation type="submission" date="2020-03" db="EMBL/GenBank/DDBJ databases">
        <title>Castanea mollissima Vanexum genome sequencing.</title>
        <authorList>
            <person name="Staton M."/>
        </authorList>
    </citation>
    <scope>NUCLEOTIDE SEQUENCE</scope>
    <source>
        <tissue evidence="2">Leaf</tissue>
    </source>
</reference>
<gene>
    <name evidence="2" type="ORF">CMV_028818</name>
</gene>
<keyword evidence="3" id="KW-1185">Reference proteome</keyword>
<dbReference type="Proteomes" id="UP000737018">
    <property type="component" value="Unassembled WGS sequence"/>
</dbReference>
<feature type="transmembrane region" description="Helical" evidence="1">
    <location>
        <begin position="6"/>
        <end position="27"/>
    </location>
</feature>
<dbReference type="OrthoDB" id="10585662at2759"/>
<name>A0A8J4QFJ5_9ROSI</name>
<keyword evidence="1" id="KW-0472">Membrane</keyword>
<evidence type="ECO:0000313" key="2">
    <source>
        <dbReference type="EMBL" id="KAF3944734.1"/>
    </source>
</evidence>
<proteinExistence type="predicted"/>
<sequence>MYSDILILSNAALFSALSESGISISYFRNSRRELLHSQPYSEISEIHFVKDGCLWEEVEGKTNSRMARILHQL</sequence>
<evidence type="ECO:0000313" key="3">
    <source>
        <dbReference type="Proteomes" id="UP000737018"/>
    </source>
</evidence>
<accession>A0A8J4QFJ5</accession>
<comment type="caution">
    <text evidence="2">The sequence shown here is derived from an EMBL/GenBank/DDBJ whole genome shotgun (WGS) entry which is preliminary data.</text>
</comment>
<dbReference type="AlphaFoldDB" id="A0A8J4QFJ5"/>
<protein>
    <submittedName>
        <fullName evidence="2">Uncharacterized protein</fullName>
    </submittedName>
</protein>
<keyword evidence="1" id="KW-1133">Transmembrane helix</keyword>